<evidence type="ECO:0000313" key="2">
    <source>
        <dbReference type="EMBL" id="VEN43335.1"/>
    </source>
</evidence>
<organism evidence="2 3">
    <name type="scientific">Callosobruchus maculatus</name>
    <name type="common">Southern cowpea weevil</name>
    <name type="synonym">Pulse bruchid</name>
    <dbReference type="NCBI Taxonomy" id="64391"/>
    <lineage>
        <taxon>Eukaryota</taxon>
        <taxon>Metazoa</taxon>
        <taxon>Ecdysozoa</taxon>
        <taxon>Arthropoda</taxon>
        <taxon>Hexapoda</taxon>
        <taxon>Insecta</taxon>
        <taxon>Pterygota</taxon>
        <taxon>Neoptera</taxon>
        <taxon>Endopterygota</taxon>
        <taxon>Coleoptera</taxon>
        <taxon>Polyphaga</taxon>
        <taxon>Cucujiformia</taxon>
        <taxon>Chrysomeloidea</taxon>
        <taxon>Chrysomelidae</taxon>
        <taxon>Bruchinae</taxon>
        <taxon>Bruchini</taxon>
        <taxon>Callosobruchus</taxon>
    </lineage>
</organism>
<reference evidence="2 3" key="1">
    <citation type="submission" date="2019-01" db="EMBL/GenBank/DDBJ databases">
        <authorList>
            <person name="Sayadi A."/>
        </authorList>
    </citation>
    <scope>NUCLEOTIDE SEQUENCE [LARGE SCALE GENOMIC DNA]</scope>
</reference>
<keyword evidence="3" id="KW-1185">Reference proteome</keyword>
<evidence type="ECO:0000256" key="1">
    <source>
        <dbReference type="SAM" id="MobiDB-lite"/>
    </source>
</evidence>
<proteinExistence type="predicted"/>
<accession>A0A653C657</accession>
<dbReference type="Proteomes" id="UP000410492">
    <property type="component" value="Unassembled WGS sequence"/>
</dbReference>
<gene>
    <name evidence="2" type="ORF">CALMAC_LOCUS6507</name>
</gene>
<sequence length="120" mass="12641">MSLILGYKAFMVAIQNQISVLSRILETKIQQQQITEYQQAVSASLNKVSSPILARSRKTSSNQDGAAASHPVLKEKMPSVNSNVTTEKLNEAHASSATGGVVSGQQDKNGVAEAAGCVVV</sequence>
<dbReference type="OrthoDB" id="6782670at2759"/>
<name>A0A653C657_CALMS</name>
<protein>
    <submittedName>
        <fullName evidence="2">Uncharacterized protein</fullName>
    </submittedName>
</protein>
<dbReference type="AlphaFoldDB" id="A0A653C657"/>
<evidence type="ECO:0000313" key="3">
    <source>
        <dbReference type="Proteomes" id="UP000410492"/>
    </source>
</evidence>
<feature type="region of interest" description="Disordered" evidence="1">
    <location>
        <begin position="54"/>
        <end position="85"/>
    </location>
</feature>
<dbReference type="EMBL" id="CAACVG010007042">
    <property type="protein sequence ID" value="VEN43335.1"/>
    <property type="molecule type" value="Genomic_DNA"/>
</dbReference>